<dbReference type="InterPro" id="IPR019734">
    <property type="entry name" value="TPR_rpt"/>
</dbReference>
<proteinExistence type="predicted"/>
<dbReference type="AlphaFoldDB" id="A0A6V7QXS6"/>
<keyword evidence="3" id="KW-0677">Repeat</keyword>
<dbReference type="FunFam" id="1.25.40.10:FF:000008">
    <property type="entry name" value="Peptidylprolyl isomerase"/>
    <property type="match status" value="1"/>
</dbReference>
<evidence type="ECO:0000313" key="11">
    <source>
        <dbReference type="EMBL" id="CAD1847651.1"/>
    </source>
</evidence>
<dbReference type="Pfam" id="PF00254">
    <property type="entry name" value="FKBP_C"/>
    <property type="match status" value="3"/>
</dbReference>
<dbReference type="InterPro" id="IPR011990">
    <property type="entry name" value="TPR-like_helical_dom_sf"/>
</dbReference>
<dbReference type="Gene3D" id="1.25.40.10">
    <property type="entry name" value="Tetratricopeptide repeat domain"/>
    <property type="match status" value="1"/>
</dbReference>
<feature type="compositionally biased region" description="Basic and acidic residues" evidence="9">
    <location>
        <begin position="753"/>
        <end position="776"/>
    </location>
</feature>
<feature type="domain" description="PPIase FKBP-type" evidence="10">
    <location>
        <begin position="231"/>
        <end position="318"/>
    </location>
</feature>
<dbReference type="FunFam" id="3.10.50.40:FF:000017">
    <property type="entry name" value="Peptidylprolyl isomerase"/>
    <property type="match status" value="1"/>
</dbReference>
<dbReference type="Gene3D" id="3.10.50.40">
    <property type="match status" value="3"/>
</dbReference>
<sequence length="788" mass="87498">MSKSTRAIDILRQCIRAPIRALGRACDFYVRSMTGCAGRVPHGPIFGMSGVVFSPMPGGRNHGFYRSVVADDDDGYYYKQLIWAASNRSMGPGPAQPIGRGTAPMERIDEDEACEFAGDADSGLGPQSRNCPVRFSAKLKSDRSRAPPLRRVPAWRARRGSSSPPPPRARRRRRRRRRRRLRRRRSDDEEPGEVIESAPPLRVGEERSLGVGGLRKKLLRRGRGWETPVLGDEVTVHYVGMLLDGTKFDSTRDRGEPLTFKLGHGGVVSGLEQGITTMNKGELALFTLPSSLGYGESGTQGVPPGADIQFEVELISWIAVVDICKDGGIVKKILSSGDDTQTGDLDEVTVKYRVMLQDGSVVAKSPEVGLELYINEGLLCPALPKVLKTMRRGERAVVTVQPQYAFGEQGRDAEDGFPSIPPNAILNIDIELVSLKPVVDVTGDMKVIKKILRAGEGTRRPRDGETVQIRCIGMLEDGTVFEKLGFDGGLFEFILDEEQVTTGLDRAVATMLKGELSQVTVEPEYAFGNNEIKRDNITIPGCSTLMYEVELVDFTKEKELQEMSASEKIEAAEKTKNSGNELYKSGKFHRAAKKYDKAINYINDDEPFEHGEEKVVKTLRTSCWLNHAACCLKLREFQETIGLCSKVLYIESCNVKALYRRAQAYIEYSDLDLAKLDIQKALEIDPHNREVKALQSTLRKLQVESNKRDAKLYANMFERMSKDADVALKKLKVEKAHSDDESDDASVHAMIIERPKTNEAEKAQEEVRGDAEHQAMEAEPSLANATIT</sequence>
<feature type="domain" description="PPIase FKBP-type" evidence="10">
    <location>
        <begin position="464"/>
        <end position="555"/>
    </location>
</feature>
<dbReference type="SUPFAM" id="SSF48452">
    <property type="entry name" value="TPR-like"/>
    <property type="match status" value="1"/>
</dbReference>
<keyword evidence="4 8" id="KW-0802">TPR repeat</keyword>
<dbReference type="InterPro" id="IPR046357">
    <property type="entry name" value="PPIase_dom_sf"/>
</dbReference>
<feature type="compositionally biased region" description="Basic residues" evidence="9">
    <location>
        <begin position="168"/>
        <end position="184"/>
    </location>
</feature>
<evidence type="ECO:0000256" key="6">
    <source>
        <dbReference type="ARBA" id="ARBA00023235"/>
    </source>
</evidence>
<protein>
    <recommendedName>
        <fullName evidence="2 7">peptidylprolyl isomerase</fullName>
        <ecNumber evidence="2 7">5.2.1.8</ecNumber>
    </recommendedName>
</protein>
<feature type="region of interest" description="Disordered" evidence="9">
    <location>
        <begin position="136"/>
        <end position="201"/>
    </location>
</feature>
<evidence type="ECO:0000256" key="9">
    <source>
        <dbReference type="SAM" id="MobiDB-lite"/>
    </source>
</evidence>
<evidence type="ECO:0000256" key="8">
    <source>
        <dbReference type="PROSITE-ProRule" id="PRU00339"/>
    </source>
</evidence>
<dbReference type="PANTHER" id="PTHR46512">
    <property type="entry name" value="PEPTIDYLPROLYL ISOMERASE"/>
    <property type="match status" value="1"/>
</dbReference>
<name>A0A6V7QXS6_ANACO</name>
<evidence type="ECO:0000256" key="7">
    <source>
        <dbReference type="PROSITE-ProRule" id="PRU00277"/>
    </source>
</evidence>
<evidence type="ECO:0000256" key="2">
    <source>
        <dbReference type="ARBA" id="ARBA00013194"/>
    </source>
</evidence>
<dbReference type="SUPFAM" id="SSF54534">
    <property type="entry name" value="FKBP-like"/>
    <property type="match status" value="3"/>
</dbReference>
<keyword evidence="5 7" id="KW-0697">Rotamase</keyword>
<comment type="catalytic activity">
    <reaction evidence="1 7">
        <text>[protein]-peptidylproline (omega=180) = [protein]-peptidylproline (omega=0)</text>
        <dbReference type="Rhea" id="RHEA:16237"/>
        <dbReference type="Rhea" id="RHEA-COMP:10747"/>
        <dbReference type="Rhea" id="RHEA-COMP:10748"/>
        <dbReference type="ChEBI" id="CHEBI:83833"/>
        <dbReference type="ChEBI" id="CHEBI:83834"/>
        <dbReference type="EC" id="5.2.1.8"/>
    </reaction>
</comment>
<organism evidence="11">
    <name type="scientific">Ananas comosus var. bracteatus</name>
    <name type="common">red pineapple</name>
    <dbReference type="NCBI Taxonomy" id="296719"/>
    <lineage>
        <taxon>Eukaryota</taxon>
        <taxon>Viridiplantae</taxon>
        <taxon>Streptophyta</taxon>
        <taxon>Embryophyta</taxon>
        <taxon>Tracheophyta</taxon>
        <taxon>Spermatophyta</taxon>
        <taxon>Magnoliopsida</taxon>
        <taxon>Liliopsida</taxon>
        <taxon>Poales</taxon>
        <taxon>Bromeliaceae</taxon>
        <taxon>Bromelioideae</taxon>
        <taxon>Ananas</taxon>
    </lineage>
</organism>
<feature type="domain" description="PPIase FKBP-type" evidence="10">
    <location>
        <begin position="345"/>
        <end position="436"/>
    </location>
</feature>
<reference evidence="11" key="1">
    <citation type="submission" date="2020-07" db="EMBL/GenBank/DDBJ databases">
        <authorList>
            <person name="Lin J."/>
        </authorList>
    </citation>
    <scope>NUCLEOTIDE SEQUENCE</scope>
</reference>
<evidence type="ECO:0000256" key="1">
    <source>
        <dbReference type="ARBA" id="ARBA00000971"/>
    </source>
</evidence>
<evidence type="ECO:0000259" key="10">
    <source>
        <dbReference type="PROSITE" id="PS50059"/>
    </source>
</evidence>
<feature type="repeat" description="TPR" evidence="8">
    <location>
        <begin position="655"/>
        <end position="688"/>
    </location>
</feature>
<dbReference type="PROSITE" id="PS50059">
    <property type="entry name" value="FKBP_PPIASE"/>
    <property type="match status" value="3"/>
</dbReference>
<dbReference type="EMBL" id="CAJEUB010000058">
    <property type="protein sequence ID" value="CAD1847651.1"/>
    <property type="molecule type" value="Genomic_DNA"/>
</dbReference>
<dbReference type="SMART" id="SM00028">
    <property type="entry name" value="TPR"/>
    <property type="match status" value="3"/>
</dbReference>
<dbReference type="InterPro" id="IPR001179">
    <property type="entry name" value="PPIase_FKBP_dom"/>
</dbReference>
<keyword evidence="6 7" id="KW-0413">Isomerase</keyword>
<dbReference type="EC" id="5.2.1.8" evidence="2 7"/>
<dbReference type="GO" id="GO:0003755">
    <property type="term" value="F:peptidyl-prolyl cis-trans isomerase activity"/>
    <property type="evidence" value="ECO:0007669"/>
    <property type="project" value="UniProtKB-KW"/>
</dbReference>
<feature type="region of interest" description="Disordered" evidence="9">
    <location>
        <begin position="753"/>
        <end position="788"/>
    </location>
</feature>
<dbReference type="PROSITE" id="PS50005">
    <property type="entry name" value="TPR"/>
    <property type="match status" value="1"/>
</dbReference>
<gene>
    <name evidence="11" type="ORF">CB5_LOCUS30862</name>
</gene>
<evidence type="ECO:0000256" key="3">
    <source>
        <dbReference type="ARBA" id="ARBA00022737"/>
    </source>
</evidence>
<evidence type="ECO:0000256" key="4">
    <source>
        <dbReference type="ARBA" id="ARBA00022803"/>
    </source>
</evidence>
<evidence type="ECO:0000256" key="5">
    <source>
        <dbReference type="ARBA" id="ARBA00023110"/>
    </source>
</evidence>
<dbReference type="InterPro" id="IPR050754">
    <property type="entry name" value="FKBP4/5/8-like"/>
</dbReference>
<accession>A0A6V7QXS6</accession>
<dbReference type="PANTHER" id="PTHR46512:SF9">
    <property type="entry name" value="PEPTIDYLPROLYL ISOMERASE"/>
    <property type="match status" value="1"/>
</dbReference>